<evidence type="ECO:0000259" key="8">
    <source>
        <dbReference type="PROSITE" id="PS50893"/>
    </source>
</evidence>
<dbReference type="AlphaFoldDB" id="T1AV69"/>
<keyword evidence="6" id="KW-1278">Translocase</keyword>
<evidence type="ECO:0000256" key="4">
    <source>
        <dbReference type="ARBA" id="ARBA00022741"/>
    </source>
</evidence>
<dbReference type="PROSITE" id="PS50893">
    <property type="entry name" value="ABC_TRANSPORTER_2"/>
    <property type="match status" value="1"/>
</dbReference>
<evidence type="ECO:0000256" key="1">
    <source>
        <dbReference type="ARBA" id="ARBA00004236"/>
    </source>
</evidence>
<keyword evidence="5 9" id="KW-0067">ATP-binding</keyword>
<dbReference type="PANTHER" id="PTHR42711">
    <property type="entry name" value="ABC TRANSPORTER ATP-BINDING PROTEIN"/>
    <property type="match status" value="1"/>
</dbReference>
<dbReference type="InterPro" id="IPR017871">
    <property type="entry name" value="ABC_transporter-like_CS"/>
</dbReference>
<dbReference type="Pfam" id="PF00005">
    <property type="entry name" value="ABC_tran"/>
    <property type="match status" value="1"/>
</dbReference>
<evidence type="ECO:0000256" key="3">
    <source>
        <dbReference type="ARBA" id="ARBA00022475"/>
    </source>
</evidence>
<feature type="non-terminal residue" evidence="9">
    <location>
        <position position="1"/>
    </location>
</feature>
<proteinExistence type="predicted"/>
<keyword evidence="7" id="KW-0472">Membrane</keyword>
<feature type="domain" description="ABC transporter" evidence="8">
    <location>
        <begin position="3"/>
        <end position="216"/>
    </location>
</feature>
<keyword evidence="4" id="KW-0547">Nucleotide-binding</keyword>
<dbReference type="InterPro" id="IPR003593">
    <property type="entry name" value="AAA+_ATPase"/>
</dbReference>
<dbReference type="GO" id="GO:0016887">
    <property type="term" value="F:ATP hydrolysis activity"/>
    <property type="evidence" value="ECO:0007669"/>
    <property type="project" value="InterPro"/>
</dbReference>
<evidence type="ECO:0000256" key="5">
    <source>
        <dbReference type="ARBA" id="ARBA00022840"/>
    </source>
</evidence>
<dbReference type="SUPFAM" id="SSF52540">
    <property type="entry name" value="P-loop containing nucleoside triphosphate hydrolases"/>
    <property type="match status" value="1"/>
</dbReference>
<dbReference type="PANTHER" id="PTHR42711:SF16">
    <property type="entry name" value="ABC TRANSPORTER ATP-BINDING PROTEIN"/>
    <property type="match status" value="1"/>
</dbReference>
<dbReference type="PROSITE" id="PS00211">
    <property type="entry name" value="ABC_TRANSPORTER_1"/>
    <property type="match status" value="1"/>
</dbReference>
<evidence type="ECO:0000256" key="2">
    <source>
        <dbReference type="ARBA" id="ARBA00022448"/>
    </source>
</evidence>
<feature type="non-terminal residue" evidence="9">
    <location>
        <position position="245"/>
    </location>
</feature>
<dbReference type="Gene3D" id="3.40.50.300">
    <property type="entry name" value="P-loop containing nucleotide triphosphate hydrolases"/>
    <property type="match status" value="1"/>
</dbReference>
<comment type="caution">
    <text evidence="9">The sequence shown here is derived from an EMBL/GenBank/DDBJ whole genome shotgun (WGS) entry which is preliminary data.</text>
</comment>
<organism evidence="9">
    <name type="scientific">mine drainage metagenome</name>
    <dbReference type="NCBI Taxonomy" id="410659"/>
    <lineage>
        <taxon>unclassified sequences</taxon>
        <taxon>metagenomes</taxon>
        <taxon>ecological metagenomes</taxon>
    </lineage>
</organism>
<keyword evidence="3" id="KW-1003">Cell membrane</keyword>
<protein>
    <submittedName>
        <fullName evidence="9">ABC transporter ATP-binding protein</fullName>
    </submittedName>
</protein>
<dbReference type="FunFam" id="3.40.50.300:FF:000589">
    <property type="entry name" value="ABC transporter, ATP-binding subunit"/>
    <property type="match status" value="1"/>
</dbReference>
<dbReference type="GO" id="GO:0005524">
    <property type="term" value="F:ATP binding"/>
    <property type="evidence" value="ECO:0007669"/>
    <property type="project" value="UniProtKB-KW"/>
</dbReference>
<dbReference type="EMBL" id="AUZY01008866">
    <property type="protein sequence ID" value="EQD44594.1"/>
    <property type="molecule type" value="Genomic_DNA"/>
</dbReference>
<gene>
    <name evidence="9" type="ORF">B1B_13460</name>
</gene>
<sequence>GPLRAVDGIDLTVRRGEVFSFLGPNGAGKTTTVEILEGLREPTEGSARVLGLDPRADSARLIRRTGVIPQDFRFFEKITPREAIAFYAGLFGHPKDPDVLLRQVGLEEKANDRFENLSGGQKQKLGLALALVNDPEVIFLDEPTTGLDPQARRAIWEVIRSLRARGTTVFLTTHYLEEAQVLSDRVAIIQRGRIIALGTPEEIIQRYGRPEVLQLEAPPALATLLRKSLALPVRVEGDQVEVEIS</sequence>
<keyword evidence="2" id="KW-0813">Transport</keyword>
<dbReference type="InterPro" id="IPR027417">
    <property type="entry name" value="P-loop_NTPase"/>
</dbReference>
<evidence type="ECO:0000256" key="6">
    <source>
        <dbReference type="ARBA" id="ARBA00022967"/>
    </source>
</evidence>
<dbReference type="CDD" id="cd03263">
    <property type="entry name" value="ABC_subfamily_A"/>
    <property type="match status" value="1"/>
</dbReference>
<dbReference type="InterPro" id="IPR050763">
    <property type="entry name" value="ABC_transporter_ATP-binding"/>
</dbReference>
<evidence type="ECO:0000313" key="9">
    <source>
        <dbReference type="EMBL" id="EQD44594.1"/>
    </source>
</evidence>
<dbReference type="SMART" id="SM00382">
    <property type="entry name" value="AAA"/>
    <property type="match status" value="1"/>
</dbReference>
<accession>T1AV69</accession>
<reference evidence="9" key="2">
    <citation type="journal article" date="2014" name="ISME J.">
        <title>Microbial stratification in low pH oxic and suboxic macroscopic growths along an acid mine drainage.</title>
        <authorList>
            <person name="Mendez-Garcia C."/>
            <person name="Mesa V."/>
            <person name="Sprenger R.R."/>
            <person name="Richter M."/>
            <person name="Diez M.S."/>
            <person name="Solano J."/>
            <person name="Bargiela R."/>
            <person name="Golyshina O.V."/>
            <person name="Manteca A."/>
            <person name="Ramos J.L."/>
            <person name="Gallego J.R."/>
            <person name="Llorente I."/>
            <person name="Martins Dos Santos V.A."/>
            <person name="Jensen O.N."/>
            <person name="Pelaez A.I."/>
            <person name="Sanchez J."/>
            <person name="Ferrer M."/>
        </authorList>
    </citation>
    <scope>NUCLEOTIDE SEQUENCE</scope>
</reference>
<evidence type="ECO:0000256" key="7">
    <source>
        <dbReference type="ARBA" id="ARBA00023136"/>
    </source>
</evidence>
<dbReference type="InterPro" id="IPR003439">
    <property type="entry name" value="ABC_transporter-like_ATP-bd"/>
</dbReference>
<comment type="subcellular location">
    <subcellularLocation>
        <location evidence="1">Cell membrane</location>
    </subcellularLocation>
</comment>
<name>T1AV69_9ZZZZ</name>
<dbReference type="GO" id="GO:0005886">
    <property type="term" value="C:plasma membrane"/>
    <property type="evidence" value="ECO:0007669"/>
    <property type="project" value="UniProtKB-SubCell"/>
</dbReference>
<reference evidence="9" key="1">
    <citation type="submission" date="2013-08" db="EMBL/GenBank/DDBJ databases">
        <authorList>
            <person name="Mendez C."/>
            <person name="Richter M."/>
            <person name="Ferrer M."/>
            <person name="Sanchez J."/>
        </authorList>
    </citation>
    <scope>NUCLEOTIDE SEQUENCE</scope>
</reference>